<dbReference type="OMA" id="FQDMAED"/>
<dbReference type="PROSITE" id="PS51257">
    <property type="entry name" value="PROKAR_LIPOPROTEIN"/>
    <property type="match status" value="1"/>
</dbReference>
<reference evidence="3" key="1">
    <citation type="journal article" date="2015" name="Genome Announc.">
        <title>Draft whole-genome sequence of the biocontrol agent Trichoderma harzianum T6776.</title>
        <authorList>
            <person name="Baroncelli R."/>
            <person name="Piaggeschi G."/>
            <person name="Fiorini L."/>
            <person name="Bertolini E."/>
            <person name="Zapparata A."/>
            <person name="Pe M.E."/>
            <person name="Sarrocco S."/>
            <person name="Vannacci G."/>
        </authorList>
    </citation>
    <scope>NUCLEOTIDE SEQUENCE [LARGE SCALE GENOMIC DNA]</scope>
    <source>
        <strain evidence="3">T6776</strain>
    </source>
</reference>
<evidence type="ECO:0000313" key="2">
    <source>
        <dbReference type="EMBL" id="KKO99788.1"/>
    </source>
</evidence>
<dbReference type="OrthoDB" id="4434395at2759"/>
<dbReference type="EMBL" id="JOKZ01000299">
    <property type="protein sequence ID" value="KKO99788.1"/>
    <property type="molecule type" value="Genomic_DNA"/>
</dbReference>
<dbReference type="InterPro" id="IPR054550">
    <property type="entry name" value="Mala_s_1-like"/>
</dbReference>
<dbReference type="AlphaFoldDB" id="A0A0G0A3F2"/>
<organism evidence="2 3">
    <name type="scientific">Trichoderma harzianum</name>
    <name type="common">Hypocrea lixii</name>
    <dbReference type="NCBI Taxonomy" id="5544"/>
    <lineage>
        <taxon>Eukaryota</taxon>
        <taxon>Fungi</taxon>
        <taxon>Dikarya</taxon>
        <taxon>Ascomycota</taxon>
        <taxon>Pezizomycotina</taxon>
        <taxon>Sordariomycetes</taxon>
        <taxon>Hypocreomycetidae</taxon>
        <taxon>Hypocreales</taxon>
        <taxon>Hypocreaceae</taxon>
        <taxon>Trichoderma</taxon>
    </lineage>
</organism>
<evidence type="ECO:0000313" key="3">
    <source>
        <dbReference type="Proteomes" id="UP000034112"/>
    </source>
</evidence>
<dbReference type="SUPFAM" id="SSF63829">
    <property type="entry name" value="Calcium-dependent phosphotriesterase"/>
    <property type="match status" value="1"/>
</dbReference>
<dbReference type="Proteomes" id="UP000034112">
    <property type="component" value="Unassembled WGS sequence"/>
</dbReference>
<protein>
    <submittedName>
        <fullName evidence="2">Uncharacterized protein</fullName>
    </submittedName>
</protein>
<evidence type="ECO:0000256" key="1">
    <source>
        <dbReference type="SAM" id="SignalP"/>
    </source>
</evidence>
<proteinExistence type="predicted"/>
<keyword evidence="1" id="KW-0732">Signal</keyword>
<gene>
    <name evidence="2" type="ORF">THAR02_08113</name>
</gene>
<accession>A0A0G0A3F2</accession>
<name>A0A0G0A3F2_TRIHA</name>
<sequence>MYTSTLRPFIWAYFASAVVGACPPFKGSFNATIFDLYPENADWDPVHCKIYFGLYYNASVAVYDPYRDEYEEIIIPGITGNDDYSITGIDYDGMGSMYFAATSYTAFEATTSGNPALANFTGPNSVIRYDTNDRTIRWITDLVPLQRQVFQRTGKLITGFQDMAEDGQGNTYVIGTFGQIIVKINKAGTPQIWYEPKNINDALHSGGIIRSGDKIVINDRVAPGLITFDINKSKGVPTYVHPEGFPTNYTGGGDGLMLPSKYGGKVILWSDDFYGNRVIGSKNNWKTAEYLGLVPMDEALSKEGGYTTGSFEVGQTIYSLTEFFQPTRAVETKQKFLMVDATEQVDELVKAWERKSW</sequence>
<feature type="chain" id="PRO_5002530921" evidence="1">
    <location>
        <begin position="22"/>
        <end position="357"/>
    </location>
</feature>
<comment type="caution">
    <text evidence="2">The sequence shown here is derived from an EMBL/GenBank/DDBJ whole genome shotgun (WGS) entry which is preliminary data.</text>
</comment>
<dbReference type="Pfam" id="PF22701">
    <property type="entry name" value="Mala_s_1-like"/>
    <property type="match status" value="1"/>
</dbReference>
<feature type="signal peptide" evidence="1">
    <location>
        <begin position="1"/>
        <end position="21"/>
    </location>
</feature>